<keyword evidence="5 7" id="KW-1133">Transmembrane helix</keyword>
<organism evidence="8 9">
    <name type="scientific">Amycolatopsis alkalitolerans</name>
    <dbReference type="NCBI Taxonomy" id="2547244"/>
    <lineage>
        <taxon>Bacteria</taxon>
        <taxon>Bacillati</taxon>
        <taxon>Actinomycetota</taxon>
        <taxon>Actinomycetes</taxon>
        <taxon>Pseudonocardiales</taxon>
        <taxon>Pseudonocardiaceae</taxon>
        <taxon>Amycolatopsis</taxon>
    </lineage>
</organism>
<protein>
    <submittedName>
        <fullName evidence="8">MFS transporter</fullName>
    </submittedName>
</protein>
<keyword evidence="3" id="KW-1003">Cell membrane</keyword>
<sequence>MAGNLAGRGRLSDRLVRWTSPAQLFVIRLLLSASGLVLLTQLTPDTSYWGVILPAELLLGFGAGLAIPTVLNAAVAGVTAEDAGVASALFQTSNMMAASLGTAALSTVAVAVTAGTADAKAIAHGYSIAAACAAGVLLTGALFLALFLRGSRYVEYSNWGGQPRADARLLKPEV</sequence>
<evidence type="ECO:0000256" key="2">
    <source>
        <dbReference type="ARBA" id="ARBA00022448"/>
    </source>
</evidence>
<evidence type="ECO:0000313" key="9">
    <source>
        <dbReference type="Proteomes" id="UP000305546"/>
    </source>
</evidence>
<comment type="subcellular location">
    <subcellularLocation>
        <location evidence="1">Cell membrane</location>
        <topology evidence="1">Multi-pass membrane protein</topology>
    </subcellularLocation>
</comment>
<keyword evidence="9" id="KW-1185">Reference proteome</keyword>
<dbReference type="PANTHER" id="PTHR42718:SF46">
    <property type="entry name" value="BLR6921 PROTEIN"/>
    <property type="match status" value="1"/>
</dbReference>
<keyword evidence="4 7" id="KW-0812">Transmembrane</keyword>
<evidence type="ECO:0000256" key="4">
    <source>
        <dbReference type="ARBA" id="ARBA00022692"/>
    </source>
</evidence>
<feature type="transmembrane region" description="Helical" evidence="7">
    <location>
        <begin position="126"/>
        <end position="148"/>
    </location>
</feature>
<evidence type="ECO:0000256" key="6">
    <source>
        <dbReference type="ARBA" id="ARBA00023136"/>
    </source>
</evidence>
<evidence type="ECO:0000313" key="8">
    <source>
        <dbReference type="EMBL" id="TNC26408.1"/>
    </source>
</evidence>
<evidence type="ECO:0000256" key="3">
    <source>
        <dbReference type="ARBA" id="ARBA00022475"/>
    </source>
</evidence>
<feature type="transmembrane region" description="Helical" evidence="7">
    <location>
        <begin position="20"/>
        <end position="39"/>
    </location>
</feature>
<evidence type="ECO:0000256" key="7">
    <source>
        <dbReference type="SAM" id="Phobius"/>
    </source>
</evidence>
<name>A0A5C4M2F8_9PSEU</name>
<reference evidence="8 9" key="1">
    <citation type="submission" date="2019-06" db="EMBL/GenBank/DDBJ databases">
        <title>Amycolatopsis alkalitolerans sp. nov., isolated from Gastrodia elata Blume.</title>
        <authorList>
            <person name="Narsing Rao M.P."/>
            <person name="Li W.J."/>
        </authorList>
    </citation>
    <scope>NUCLEOTIDE SEQUENCE [LARGE SCALE GENOMIC DNA]</scope>
    <source>
        <strain evidence="8 9">SYSUP0005</strain>
    </source>
</reference>
<accession>A0A5C4M2F8</accession>
<dbReference type="Proteomes" id="UP000305546">
    <property type="component" value="Unassembled WGS sequence"/>
</dbReference>
<evidence type="ECO:0000256" key="1">
    <source>
        <dbReference type="ARBA" id="ARBA00004651"/>
    </source>
</evidence>
<dbReference type="SUPFAM" id="SSF103473">
    <property type="entry name" value="MFS general substrate transporter"/>
    <property type="match status" value="1"/>
</dbReference>
<dbReference type="RefSeq" id="WP_139096697.1">
    <property type="nucleotide sequence ID" value="NZ_VDFW01000008.1"/>
</dbReference>
<dbReference type="GO" id="GO:0005886">
    <property type="term" value="C:plasma membrane"/>
    <property type="evidence" value="ECO:0007669"/>
    <property type="project" value="UniProtKB-SubCell"/>
</dbReference>
<comment type="caution">
    <text evidence="8">The sequence shown here is derived from an EMBL/GenBank/DDBJ whole genome shotgun (WGS) entry which is preliminary data.</text>
</comment>
<keyword evidence="2" id="KW-0813">Transport</keyword>
<feature type="transmembrane region" description="Helical" evidence="7">
    <location>
        <begin position="95"/>
        <end position="114"/>
    </location>
</feature>
<feature type="transmembrane region" description="Helical" evidence="7">
    <location>
        <begin position="51"/>
        <end position="75"/>
    </location>
</feature>
<dbReference type="AlphaFoldDB" id="A0A5C4M2F8"/>
<keyword evidence="6 7" id="KW-0472">Membrane</keyword>
<dbReference type="EMBL" id="VDFW01000008">
    <property type="protein sequence ID" value="TNC26408.1"/>
    <property type="molecule type" value="Genomic_DNA"/>
</dbReference>
<dbReference type="Gene3D" id="1.20.1250.20">
    <property type="entry name" value="MFS general substrate transporter like domains"/>
    <property type="match status" value="1"/>
</dbReference>
<dbReference type="InterPro" id="IPR036259">
    <property type="entry name" value="MFS_trans_sf"/>
</dbReference>
<proteinExistence type="predicted"/>
<evidence type="ECO:0000256" key="5">
    <source>
        <dbReference type="ARBA" id="ARBA00022989"/>
    </source>
</evidence>
<gene>
    <name evidence="8" type="ORF">FG385_11670</name>
</gene>
<dbReference type="PANTHER" id="PTHR42718">
    <property type="entry name" value="MAJOR FACILITATOR SUPERFAMILY MULTIDRUG TRANSPORTER MFSC"/>
    <property type="match status" value="1"/>
</dbReference>